<dbReference type="AlphaFoldDB" id="W2CZ18"/>
<organism evidence="1 2">
    <name type="scientific">Tannerella sp. oral taxon BU063 isolate Cell 8/11</name>
    <dbReference type="NCBI Taxonomy" id="1411915"/>
    <lineage>
        <taxon>Bacteria</taxon>
        <taxon>Pseudomonadati</taxon>
        <taxon>Bacteroidota</taxon>
        <taxon>Bacteroidia</taxon>
        <taxon>Bacteroidales</taxon>
        <taxon>Tannerellaceae</taxon>
        <taxon>Tannerella</taxon>
    </lineage>
</organism>
<evidence type="ECO:0000313" key="2">
    <source>
        <dbReference type="Proteomes" id="UP000034980"/>
    </source>
</evidence>
<dbReference type="Proteomes" id="UP000034980">
    <property type="component" value="Unassembled WGS sequence"/>
</dbReference>
<reference evidence="1 2" key="1">
    <citation type="submission" date="2013-11" db="EMBL/GenBank/DDBJ databases">
        <title>Single cell genomics of uncultured Tannerella BU063 (oral taxon 286).</title>
        <authorList>
            <person name="Beall C.J."/>
            <person name="Campbell A.G."/>
            <person name="Griffen A.L."/>
            <person name="Podar M."/>
            <person name="Leys E.J."/>
        </authorList>
    </citation>
    <scope>NUCLEOTIDE SEQUENCE [LARGE SCALE GENOMIC DNA]</scope>
    <source>
        <strain evidence="1">Cell 8/11</strain>
    </source>
</reference>
<evidence type="ECO:0000313" key="1">
    <source>
        <dbReference type="EMBL" id="ETK12415.1"/>
    </source>
</evidence>
<comment type="caution">
    <text evidence="1">The sequence shown here is derived from an EMBL/GenBank/DDBJ whole genome shotgun (WGS) entry which is preliminary data.</text>
</comment>
<proteinExistence type="predicted"/>
<gene>
    <name evidence="1" type="ORF">T235_09445</name>
</gene>
<name>W2CZ18_9BACT</name>
<protein>
    <submittedName>
        <fullName evidence="1">Uncharacterized protein</fullName>
    </submittedName>
</protein>
<sequence>MELAELLQTPKREKRSLQNFCKCPKGENGACRTSAKTQKRKMELAGLLQRPKREKRSLQNFCKCPKEKNGVCRTSANAKKFFKALAEFPQTLS</sequence>
<dbReference type="EMBL" id="AYYF01001152">
    <property type="protein sequence ID" value="ETK12415.1"/>
    <property type="molecule type" value="Genomic_DNA"/>
</dbReference>
<accession>W2CZ18</accession>